<dbReference type="OrthoDB" id="2641515at2759"/>
<evidence type="ECO:0000313" key="3">
    <source>
        <dbReference type="Proteomes" id="UP000054485"/>
    </source>
</evidence>
<protein>
    <submittedName>
        <fullName evidence="2">Uncharacterized protein</fullName>
    </submittedName>
</protein>
<sequence>MLQRCFNPAFTDSDDGPGHAPTTDNGNSIVTTKPERRKRSHVQYTLSQGGDQNEDLEIPSKKFKALQTTWNCTDQPSETSIYFNERMLELSRITHRAFSARIRYQRLRSHKLDLIKSLLNDEQELVQTHIRGIDLQIGALRNTLEDAGVMEVGNKGCRFDPSDHVDWCESDSSKDGSILCDSDAGESVSVSG</sequence>
<dbReference type="InParanoid" id="A0A0D0A4M2"/>
<dbReference type="EMBL" id="KN835518">
    <property type="protein sequence ID" value="KIK36571.1"/>
    <property type="molecule type" value="Genomic_DNA"/>
</dbReference>
<feature type="region of interest" description="Disordered" evidence="1">
    <location>
        <begin position="172"/>
        <end position="192"/>
    </location>
</feature>
<evidence type="ECO:0000313" key="2">
    <source>
        <dbReference type="EMBL" id="KIK36571.1"/>
    </source>
</evidence>
<name>A0A0D0A4M2_9AGAM</name>
<accession>A0A0D0A4M2</accession>
<keyword evidence="3" id="KW-1185">Reference proteome</keyword>
<gene>
    <name evidence="2" type="ORF">CY34DRAFT_16301</name>
</gene>
<proteinExistence type="predicted"/>
<reference evidence="2 3" key="1">
    <citation type="submission" date="2014-04" db="EMBL/GenBank/DDBJ databases">
        <authorList>
            <consortium name="DOE Joint Genome Institute"/>
            <person name="Kuo A."/>
            <person name="Ruytinx J."/>
            <person name="Rineau F."/>
            <person name="Colpaert J."/>
            <person name="Kohler A."/>
            <person name="Nagy L.G."/>
            <person name="Floudas D."/>
            <person name="Copeland A."/>
            <person name="Barry K.W."/>
            <person name="Cichocki N."/>
            <person name="Veneault-Fourrey C."/>
            <person name="LaButti K."/>
            <person name="Lindquist E.A."/>
            <person name="Lipzen A."/>
            <person name="Lundell T."/>
            <person name="Morin E."/>
            <person name="Murat C."/>
            <person name="Sun H."/>
            <person name="Tunlid A."/>
            <person name="Henrissat B."/>
            <person name="Grigoriev I.V."/>
            <person name="Hibbett D.S."/>
            <person name="Martin F."/>
            <person name="Nordberg H.P."/>
            <person name="Cantor M.N."/>
            <person name="Hua S.X."/>
        </authorList>
    </citation>
    <scope>NUCLEOTIDE SEQUENCE [LARGE SCALE GENOMIC DNA]</scope>
    <source>
        <strain evidence="2 3">UH-Slu-Lm8-n1</strain>
    </source>
</reference>
<dbReference type="AlphaFoldDB" id="A0A0D0A4M2"/>
<evidence type="ECO:0000256" key="1">
    <source>
        <dbReference type="SAM" id="MobiDB-lite"/>
    </source>
</evidence>
<reference evidence="3" key="2">
    <citation type="submission" date="2015-01" db="EMBL/GenBank/DDBJ databases">
        <title>Evolutionary Origins and Diversification of the Mycorrhizal Mutualists.</title>
        <authorList>
            <consortium name="DOE Joint Genome Institute"/>
            <consortium name="Mycorrhizal Genomics Consortium"/>
            <person name="Kohler A."/>
            <person name="Kuo A."/>
            <person name="Nagy L.G."/>
            <person name="Floudas D."/>
            <person name="Copeland A."/>
            <person name="Barry K.W."/>
            <person name="Cichocki N."/>
            <person name="Veneault-Fourrey C."/>
            <person name="LaButti K."/>
            <person name="Lindquist E.A."/>
            <person name="Lipzen A."/>
            <person name="Lundell T."/>
            <person name="Morin E."/>
            <person name="Murat C."/>
            <person name="Riley R."/>
            <person name="Ohm R."/>
            <person name="Sun H."/>
            <person name="Tunlid A."/>
            <person name="Henrissat B."/>
            <person name="Grigoriev I.V."/>
            <person name="Hibbett D.S."/>
            <person name="Martin F."/>
        </authorList>
    </citation>
    <scope>NUCLEOTIDE SEQUENCE [LARGE SCALE GENOMIC DNA]</scope>
    <source>
        <strain evidence="3">UH-Slu-Lm8-n1</strain>
    </source>
</reference>
<dbReference type="Proteomes" id="UP000054485">
    <property type="component" value="Unassembled WGS sequence"/>
</dbReference>
<organism evidence="2 3">
    <name type="scientific">Suillus luteus UH-Slu-Lm8-n1</name>
    <dbReference type="NCBI Taxonomy" id="930992"/>
    <lineage>
        <taxon>Eukaryota</taxon>
        <taxon>Fungi</taxon>
        <taxon>Dikarya</taxon>
        <taxon>Basidiomycota</taxon>
        <taxon>Agaricomycotina</taxon>
        <taxon>Agaricomycetes</taxon>
        <taxon>Agaricomycetidae</taxon>
        <taxon>Boletales</taxon>
        <taxon>Suillineae</taxon>
        <taxon>Suillaceae</taxon>
        <taxon>Suillus</taxon>
    </lineage>
</organism>
<feature type="compositionally biased region" description="Polar residues" evidence="1">
    <location>
        <begin position="22"/>
        <end position="31"/>
    </location>
</feature>
<dbReference type="HOGENOM" id="CLU_1416032_0_0_1"/>
<feature type="region of interest" description="Disordered" evidence="1">
    <location>
        <begin position="1"/>
        <end position="39"/>
    </location>
</feature>